<reference evidence="2" key="1">
    <citation type="submission" date="2021-03" db="EMBL/GenBank/DDBJ databases">
        <authorList>
            <person name="Bekaert M."/>
        </authorList>
    </citation>
    <scope>NUCLEOTIDE SEQUENCE</scope>
</reference>
<dbReference type="EMBL" id="CAJPWZ010002359">
    <property type="protein sequence ID" value="CAG2236493.1"/>
    <property type="molecule type" value="Genomic_DNA"/>
</dbReference>
<dbReference type="AlphaFoldDB" id="A0A8S3U3A5"/>
<accession>A0A8S3U3A5</accession>
<feature type="transmembrane region" description="Helical" evidence="1">
    <location>
        <begin position="184"/>
        <end position="206"/>
    </location>
</feature>
<evidence type="ECO:0000256" key="1">
    <source>
        <dbReference type="SAM" id="Phobius"/>
    </source>
</evidence>
<keyword evidence="1" id="KW-1133">Transmembrane helix</keyword>
<keyword evidence="3" id="KW-1185">Reference proteome</keyword>
<sequence length="410" mass="46742">MAGEGRYLLGSTDNVLRDRSTGTINKAAEDGIELGPRTIQHDQSVEGTSYQRIKTTVGCCACTETNRDKIWFQIILFSFVLLFDVADMFSDWSLFCDVIKIKSGLVFGPPETGIIYALLCFSVLGTITFSVEIVNVWLEIFYHQPLIDPELVCMCTVWIEDVPQIIINIFIALCREYAISYYQVVKAVVIILGSLTRVLMALVRFVDRQNDDETEDKPSKTGFRHLFYRVFIMLGLFLLFFSSIAICFLTLFEHTPDGYIKFGTPKGLYHGKYERPSDCEKFLRSETTNSVIIQFSLIPEKIPELAFGDIHYNIQFQDQAGCHNVIPQPVSDISHRIEGGDYHPVIHYYKTYNISQTNHLVWESETNPRFYHQKTDLTDIISVWKTGFAFCESTGSLAPHEDSSIDVNCI</sequence>
<evidence type="ECO:0000313" key="2">
    <source>
        <dbReference type="EMBL" id="CAG2236493.1"/>
    </source>
</evidence>
<dbReference type="Proteomes" id="UP000683360">
    <property type="component" value="Unassembled WGS sequence"/>
</dbReference>
<feature type="transmembrane region" description="Helical" evidence="1">
    <location>
        <begin position="74"/>
        <end position="94"/>
    </location>
</feature>
<feature type="transmembrane region" description="Helical" evidence="1">
    <location>
        <begin position="114"/>
        <end position="138"/>
    </location>
</feature>
<protein>
    <submittedName>
        <fullName evidence="2">Uncharacterized protein</fullName>
    </submittedName>
</protein>
<organism evidence="2 3">
    <name type="scientific">Mytilus edulis</name>
    <name type="common">Blue mussel</name>
    <dbReference type="NCBI Taxonomy" id="6550"/>
    <lineage>
        <taxon>Eukaryota</taxon>
        <taxon>Metazoa</taxon>
        <taxon>Spiralia</taxon>
        <taxon>Lophotrochozoa</taxon>
        <taxon>Mollusca</taxon>
        <taxon>Bivalvia</taxon>
        <taxon>Autobranchia</taxon>
        <taxon>Pteriomorphia</taxon>
        <taxon>Mytilida</taxon>
        <taxon>Mytiloidea</taxon>
        <taxon>Mytilidae</taxon>
        <taxon>Mytilinae</taxon>
        <taxon>Mytilus</taxon>
    </lineage>
</organism>
<keyword evidence="1" id="KW-0472">Membrane</keyword>
<feature type="transmembrane region" description="Helical" evidence="1">
    <location>
        <begin position="226"/>
        <end position="252"/>
    </location>
</feature>
<dbReference type="OrthoDB" id="6268706at2759"/>
<evidence type="ECO:0000313" key="3">
    <source>
        <dbReference type="Proteomes" id="UP000683360"/>
    </source>
</evidence>
<proteinExistence type="predicted"/>
<comment type="caution">
    <text evidence="2">The sequence shown here is derived from an EMBL/GenBank/DDBJ whole genome shotgun (WGS) entry which is preliminary data.</text>
</comment>
<keyword evidence="1" id="KW-0812">Transmembrane</keyword>
<name>A0A8S3U3A5_MYTED</name>
<gene>
    <name evidence="2" type="ORF">MEDL_49090</name>
</gene>